<keyword evidence="1" id="KW-0472">Membrane</keyword>
<evidence type="ECO:0000256" key="1">
    <source>
        <dbReference type="SAM" id="Phobius"/>
    </source>
</evidence>
<dbReference type="RefSeq" id="WP_390295678.1">
    <property type="nucleotide sequence ID" value="NZ_JBHSFU010000005.1"/>
</dbReference>
<evidence type="ECO:0000313" key="2">
    <source>
        <dbReference type="EMBL" id="MFC4558651.1"/>
    </source>
</evidence>
<keyword evidence="1" id="KW-1133">Transmembrane helix</keyword>
<keyword evidence="1" id="KW-0812">Transmembrane</keyword>
<name>A0ABV9DKG2_9BACI</name>
<keyword evidence="3" id="KW-1185">Reference proteome</keyword>
<evidence type="ECO:0000313" key="3">
    <source>
        <dbReference type="Proteomes" id="UP001595989"/>
    </source>
</evidence>
<organism evidence="2 3">
    <name type="scientific">Virgibacillus kekensis</name>
    <dbReference type="NCBI Taxonomy" id="202261"/>
    <lineage>
        <taxon>Bacteria</taxon>
        <taxon>Bacillati</taxon>
        <taxon>Bacillota</taxon>
        <taxon>Bacilli</taxon>
        <taxon>Bacillales</taxon>
        <taxon>Bacillaceae</taxon>
        <taxon>Virgibacillus</taxon>
    </lineage>
</organism>
<protein>
    <recommendedName>
        <fullName evidence="4">Glycerophosphoryl diester phosphodiesterase membrane domain-containing protein</fullName>
    </recommendedName>
</protein>
<accession>A0ABV9DKG2</accession>
<sequence>MIKPLKFTWEIYTGKFEKLLVIMLLTTLPLLIVHSLVTNYVYAITPNLIGVYSVADIYYGFLTLLLYLFAQIPYISFVLAEYEGNEHSLKHALYIFIINGFTIFLFSCIVSLISTIGFMLFVVPGLILLSLVFPIPYISIFDEKSVWKSFKEGFRLGKKHFFKLLLIVFISGMAELIFGIFVTAQLFNITSSYAAQIITQIVLNLLFYPFIIILLTSYMIKWREKQEVLEVNVEEA</sequence>
<proteinExistence type="predicted"/>
<feature type="transmembrane region" description="Helical" evidence="1">
    <location>
        <begin position="20"/>
        <end position="45"/>
    </location>
</feature>
<reference evidence="3" key="1">
    <citation type="journal article" date="2019" name="Int. J. Syst. Evol. Microbiol.">
        <title>The Global Catalogue of Microorganisms (GCM) 10K type strain sequencing project: providing services to taxonomists for standard genome sequencing and annotation.</title>
        <authorList>
            <consortium name="The Broad Institute Genomics Platform"/>
            <consortium name="The Broad Institute Genome Sequencing Center for Infectious Disease"/>
            <person name="Wu L."/>
            <person name="Ma J."/>
        </authorList>
    </citation>
    <scope>NUCLEOTIDE SEQUENCE [LARGE SCALE GENOMIC DNA]</scope>
    <source>
        <strain evidence="3">CGMCC 4.7426</strain>
    </source>
</reference>
<dbReference type="EMBL" id="JBHSFU010000005">
    <property type="protein sequence ID" value="MFC4558651.1"/>
    <property type="molecule type" value="Genomic_DNA"/>
</dbReference>
<gene>
    <name evidence="2" type="ORF">ACFO3D_10565</name>
</gene>
<feature type="transmembrane region" description="Helical" evidence="1">
    <location>
        <begin position="161"/>
        <end position="187"/>
    </location>
</feature>
<evidence type="ECO:0008006" key="4">
    <source>
        <dbReference type="Google" id="ProtNLM"/>
    </source>
</evidence>
<dbReference type="Proteomes" id="UP001595989">
    <property type="component" value="Unassembled WGS sequence"/>
</dbReference>
<feature type="transmembrane region" description="Helical" evidence="1">
    <location>
        <begin position="92"/>
        <end position="113"/>
    </location>
</feature>
<feature type="transmembrane region" description="Helical" evidence="1">
    <location>
        <begin position="193"/>
        <end position="215"/>
    </location>
</feature>
<feature type="transmembrane region" description="Helical" evidence="1">
    <location>
        <begin position="119"/>
        <end position="140"/>
    </location>
</feature>
<comment type="caution">
    <text evidence="2">The sequence shown here is derived from an EMBL/GenBank/DDBJ whole genome shotgun (WGS) entry which is preliminary data.</text>
</comment>
<feature type="transmembrane region" description="Helical" evidence="1">
    <location>
        <begin position="57"/>
        <end position="80"/>
    </location>
</feature>